<keyword evidence="1" id="KW-0812">Transmembrane</keyword>
<comment type="caution">
    <text evidence="2">The sequence shown here is derived from an EMBL/GenBank/DDBJ whole genome shotgun (WGS) entry which is preliminary data.</text>
</comment>
<dbReference type="InterPro" id="IPR035281">
    <property type="entry name" value="DUF5359"/>
</dbReference>
<sequence>MRKIERWIIKLIIIQTLLLMFAQTFFHQFDYLPQWQKVVFYEGVNEMTHSEIVETLNGR</sequence>
<dbReference type="Pfam" id="PF17313">
    <property type="entry name" value="DUF5359"/>
    <property type="match status" value="1"/>
</dbReference>
<dbReference type="RefSeq" id="WP_205168532.1">
    <property type="nucleotide sequence ID" value="NZ_JAFBDZ010000001.1"/>
</dbReference>
<dbReference type="EMBL" id="JAFBDZ010000001">
    <property type="protein sequence ID" value="MBM7584369.1"/>
    <property type="molecule type" value="Genomic_DNA"/>
</dbReference>
<evidence type="ECO:0008006" key="4">
    <source>
        <dbReference type="Google" id="ProtNLM"/>
    </source>
</evidence>
<gene>
    <name evidence="2" type="ORF">JOC86_000906</name>
</gene>
<dbReference type="Proteomes" id="UP001646157">
    <property type="component" value="Unassembled WGS sequence"/>
</dbReference>
<accession>A0ABS2N934</accession>
<evidence type="ECO:0000313" key="3">
    <source>
        <dbReference type="Proteomes" id="UP001646157"/>
    </source>
</evidence>
<organism evidence="2 3">
    <name type="scientific">Rossellomorea pakistanensis</name>
    <dbReference type="NCBI Taxonomy" id="992288"/>
    <lineage>
        <taxon>Bacteria</taxon>
        <taxon>Bacillati</taxon>
        <taxon>Bacillota</taxon>
        <taxon>Bacilli</taxon>
        <taxon>Bacillales</taxon>
        <taxon>Bacillaceae</taxon>
        <taxon>Rossellomorea</taxon>
    </lineage>
</organism>
<protein>
    <recommendedName>
        <fullName evidence="4">YpfB family protein</fullName>
    </recommendedName>
</protein>
<reference evidence="2 3" key="1">
    <citation type="submission" date="2021-01" db="EMBL/GenBank/DDBJ databases">
        <title>Genomic Encyclopedia of Type Strains, Phase IV (KMG-IV): sequencing the most valuable type-strain genomes for metagenomic binning, comparative biology and taxonomic classification.</title>
        <authorList>
            <person name="Goeker M."/>
        </authorList>
    </citation>
    <scope>NUCLEOTIDE SEQUENCE [LARGE SCALE GENOMIC DNA]</scope>
    <source>
        <strain evidence="2 3">DSM 24834</strain>
    </source>
</reference>
<name>A0ABS2N934_9BACI</name>
<keyword evidence="1" id="KW-1133">Transmembrane helix</keyword>
<keyword evidence="1" id="KW-0472">Membrane</keyword>
<evidence type="ECO:0000256" key="1">
    <source>
        <dbReference type="SAM" id="Phobius"/>
    </source>
</evidence>
<keyword evidence="3" id="KW-1185">Reference proteome</keyword>
<evidence type="ECO:0000313" key="2">
    <source>
        <dbReference type="EMBL" id="MBM7584369.1"/>
    </source>
</evidence>
<proteinExistence type="predicted"/>
<feature type="transmembrane region" description="Helical" evidence="1">
    <location>
        <begin position="7"/>
        <end position="26"/>
    </location>
</feature>